<sequence length="83" mass="9634">MLDQKLQEYYESRFSMMATPGWKDLMEDAQNMFASLNQVLPIQNEADLQLKRGQLDILQWILSLKTVSEQSYEQLMSGDSANE</sequence>
<proteinExistence type="predicted"/>
<organism evidence="1">
    <name type="scientific">uncultured Caudovirales phage</name>
    <dbReference type="NCBI Taxonomy" id="2100421"/>
    <lineage>
        <taxon>Viruses</taxon>
        <taxon>Duplodnaviria</taxon>
        <taxon>Heunggongvirae</taxon>
        <taxon>Uroviricota</taxon>
        <taxon>Caudoviricetes</taxon>
        <taxon>Peduoviridae</taxon>
        <taxon>Maltschvirus</taxon>
        <taxon>Maltschvirus maltsch</taxon>
    </lineage>
</organism>
<reference evidence="1" key="1">
    <citation type="submission" date="2020-04" db="EMBL/GenBank/DDBJ databases">
        <authorList>
            <person name="Chiriac C."/>
            <person name="Salcher M."/>
            <person name="Ghai R."/>
            <person name="Kavagutti S V."/>
        </authorList>
    </citation>
    <scope>NUCLEOTIDE SEQUENCE</scope>
</reference>
<evidence type="ECO:0000313" key="1">
    <source>
        <dbReference type="EMBL" id="CAB4157233.1"/>
    </source>
</evidence>
<protein>
    <submittedName>
        <fullName evidence="1">Uncharacterized protein</fullName>
    </submittedName>
</protein>
<dbReference type="EMBL" id="LR796655">
    <property type="protein sequence ID" value="CAB4157233.1"/>
    <property type="molecule type" value="Genomic_DNA"/>
</dbReference>
<gene>
    <name evidence="1" type="ORF">UFOVP678_12</name>
</gene>
<name>A0A6J5NEB9_9CAUD</name>
<accession>A0A6J5NEB9</accession>